<dbReference type="FunFam" id="1.10.10.10:FF:000427">
    <property type="entry name" value="RNA polymerase sigma factor"/>
    <property type="match status" value="1"/>
</dbReference>
<evidence type="ECO:0000313" key="10">
    <source>
        <dbReference type="Proteomes" id="UP000466863"/>
    </source>
</evidence>
<proteinExistence type="inferred from homology"/>
<dbReference type="EMBL" id="WIVV01000023">
    <property type="protein sequence ID" value="MQU42342.1"/>
    <property type="molecule type" value="Genomic_DNA"/>
</dbReference>
<dbReference type="GO" id="GO:0006352">
    <property type="term" value="P:DNA-templated transcription initiation"/>
    <property type="evidence" value="ECO:0007669"/>
    <property type="project" value="InterPro"/>
</dbReference>
<dbReference type="PANTHER" id="PTHR43133:SF63">
    <property type="entry name" value="RNA POLYMERASE SIGMA FACTOR FECI-RELATED"/>
    <property type="match status" value="1"/>
</dbReference>
<dbReference type="GeneID" id="97256008"/>
<comment type="caution">
    <text evidence="9">The sequence shown here is derived from an EMBL/GenBank/DDBJ whole genome shotgun (WGS) entry which is preliminary data.</text>
</comment>
<dbReference type="SUPFAM" id="SSF88946">
    <property type="entry name" value="Sigma2 domain of RNA polymerase sigma factors"/>
    <property type="match status" value="1"/>
</dbReference>
<evidence type="ECO:0000313" key="7">
    <source>
        <dbReference type="EMBL" id="MQU04895.1"/>
    </source>
</evidence>
<dbReference type="InterPro" id="IPR007627">
    <property type="entry name" value="RNA_pol_sigma70_r2"/>
</dbReference>
<dbReference type="GO" id="GO:0003677">
    <property type="term" value="F:DNA binding"/>
    <property type="evidence" value="ECO:0007669"/>
    <property type="project" value="InterPro"/>
</dbReference>
<comment type="similarity">
    <text evidence="1">Belongs to the sigma-70 factor family. ECF subfamily.</text>
</comment>
<organism evidence="9 10">
    <name type="scientific">Pseudomonas helleri</name>
    <dbReference type="NCBI Taxonomy" id="1608996"/>
    <lineage>
        <taxon>Bacteria</taxon>
        <taxon>Pseudomonadati</taxon>
        <taxon>Pseudomonadota</taxon>
        <taxon>Gammaproteobacteria</taxon>
        <taxon>Pseudomonadales</taxon>
        <taxon>Pseudomonadaceae</taxon>
        <taxon>Pseudomonas</taxon>
    </lineage>
</organism>
<evidence type="ECO:0000259" key="5">
    <source>
        <dbReference type="Pfam" id="PF04542"/>
    </source>
</evidence>
<evidence type="ECO:0000259" key="6">
    <source>
        <dbReference type="Pfam" id="PF08281"/>
    </source>
</evidence>
<dbReference type="SUPFAM" id="SSF88659">
    <property type="entry name" value="Sigma3 and sigma4 domains of RNA polymerase sigma factors"/>
    <property type="match status" value="1"/>
</dbReference>
<keyword evidence="4" id="KW-0804">Transcription</keyword>
<feature type="domain" description="RNA polymerase sigma factor 70 region 4 type 2" evidence="6">
    <location>
        <begin position="111"/>
        <end position="163"/>
    </location>
</feature>
<dbReference type="InterPro" id="IPR014284">
    <property type="entry name" value="RNA_pol_sigma-70_dom"/>
</dbReference>
<keyword evidence="3" id="KW-0731">Sigma factor</keyword>
<dbReference type="Proteomes" id="UP000470186">
    <property type="component" value="Unassembled WGS sequence"/>
</dbReference>
<reference evidence="10 11" key="1">
    <citation type="submission" date="2019-10" db="EMBL/GenBank/DDBJ databases">
        <title>Evaluation of single-gene subtyping targets for Pseudomonas.</title>
        <authorList>
            <person name="Reichler S.J."/>
            <person name="Orsi R.H."/>
            <person name="Wiedmann M."/>
            <person name="Martin N.H."/>
            <person name="Murphy S.I."/>
        </authorList>
    </citation>
    <scope>NUCLEOTIDE SEQUENCE [LARGE SCALE GENOMIC DNA]</scope>
    <source>
        <strain evidence="7 12">FSL R10-1637</strain>
        <strain evidence="9 10">FSL R10-1876</strain>
        <strain evidence="8 11">FSL R10-2107</strain>
    </source>
</reference>
<evidence type="ECO:0000256" key="4">
    <source>
        <dbReference type="ARBA" id="ARBA00023163"/>
    </source>
</evidence>
<evidence type="ECO:0000256" key="2">
    <source>
        <dbReference type="ARBA" id="ARBA00023015"/>
    </source>
</evidence>
<dbReference type="NCBIfam" id="NF008889">
    <property type="entry name" value="PRK11924.1-1"/>
    <property type="match status" value="1"/>
</dbReference>
<evidence type="ECO:0000313" key="11">
    <source>
        <dbReference type="Proteomes" id="UP000470186"/>
    </source>
</evidence>
<dbReference type="GO" id="GO:0016987">
    <property type="term" value="F:sigma factor activity"/>
    <property type="evidence" value="ECO:0007669"/>
    <property type="project" value="UniProtKB-KW"/>
</dbReference>
<accession>A0A6A7Z508</accession>
<evidence type="ECO:0000313" key="12">
    <source>
        <dbReference type="Proteomes" id="UP000478064"/>
    </source>
</evidence>
<dbReference type="Proteomes" id="UP000466863">
    <property type="component" value="Unassembled WGS sequence"/>
</dbReference>
<dbReference type="InterPro" id="IPR039425">
    <property type="entry name" value="RNA_pol_sigma-70-like"/>
</dbReference>
<dbReference type="Pfam" id="PF04542">
    <property type="entry name" value="Sigma70_r2"/>
    <property type="match status" value="1"/>
</dbReference>
<dbReference type="NCBIfam" id="TIGR02937">
    <property type="entry name" value="sigma70-ECF"/>
    <property type="match status" value="1"/>
</dbReference>
<dbReference type="Proteomes" id="UP000478064">
    <property type="component" value="Unassembled WGS sequence"/>
</dbReference>
<sequence>MSVSGAQNRERIGELFKLNYHWLCARVRSRMDCPHGAEDIAAETFARILTLPDPGSFREPRALLTTIAQRLMYEGWRRRDLERAYLQTMQNIPEQFQPAPEEQLMLIESLLAIDQLLDGLTSQAKAVFLLNQIEGLTYTRICEHLGISLGTVHTYMAQALRCCYQVFES</sequence>
<dbReference type="EMBL" id="WIVX01000057">
    <property type="protein sequence ID" value="MQU32333.1"/>
    <property type="molecule type" value="Genomic_DNA"/>
</dbReference>
<dbReference type="CDD" id="cd06171">
    <property type="entry name" value="Sigma70_r4"/>
    <property type="match status" value="1"/>
</dbReference>
<name>A0A6A7Z508_9PSED</name>
<dbReference type="InterPro" id="IPR036388">
    <property type="entry name" value="WH-like_DNA-bd_sf"/>
</dbReference>
<dbReference type="AlphaFoldDB" id="A0A6A7Z508"/>
<evidence type="ECO:0000256" key="1">
    <source>
        <dbReference type="ARBA" id="ARBA00010641"/>
    </source>
</evidence>
<evidence type="ECO:0000313" key="9">
    <source>
        <dbReference type="EMBL" id="MQU42342.1"/>
    </source>
</evidence>
<protein>
    <submittedName>
        <fullName evidence="9">Sigma-70 family RNA polymerase sigma factor</fullName>
    </submittedName>
</protein>
<dbReference type="Gene3D" id="1.10.10.10">
    <property type="entry name" value="Winged helix-like DNA-binding domain superfamily/Winged helix DNA-binding domain"/>
    <property type="match status" value="1"/>
</dbReference>
<evidence type="ECO:0000313" key="8">
    <source>
        <dbReference type="EMBL" id="MQU32333.1"/>
    </source>
</evidence>
<gene>
    <name evidence="7" type="ORF">GHO27_04260</name>
    <name evidence="9" type="ORF">GHO28_07430</name>
    <name evidence="8" type="ORF">GHO30_13175</name>
</gene>
<dbReference type="InterPro" id="IPR013249">
    <property type="entry name" value="RNA_pol_sigma70_r4_t2"/>
</dbReference>
<dbReference type="InterPro" id="IPR013324">
    <property type="entry name" value="RNA_pol_sigma_r3/r4-like"/>
</dbReference>
<dbReference type="Pfam" id="PF08281">
    <property type="entry name" value="Sigma70_r4_2"/>
    <property type="match status" value="1"/>
</dbReference>
<dbReference type="EMBL" id="WIVU01000005">
    <property type="protein sequence ID" value="MQU04895.1"/>
    <property type="molecule type" value="Genomic_DNA"/>
</dbReference>
<evidence type="ECO:0000256" key="3">
    <source>
        <dbReference type="ARBA" id="ARBA00023082"/>
    </source>
</evidence>
<feature type="domain" description="RNA polymerase sigma-70 region 2" evidence="5">
    <location>
        <begin position="15"/>
        <end position="80"/>
    </location>
</feature>
<dbReference type="InterPro" id="IPR013325">
    <property type="entry name" value="RNA_pol_sigma_r2"/>
</dbReference>
<keyword evidence="11" id="KW-1185">Reference proteome</keyword>
<dbReference type="RefSeq" id="WP_048385783.1">
    <property type="nucleotide sequence ID" value="NZ_CAUQEU010000007.1"/>
</dbReference>
<dbReference type="PANTHER" id="PTHR43133">
    <property type="entry name" value="RNA POLYMERASE ECF-TYPE SIGMA FACTO"/>
    <property type="match status" value="1"/>
</dbReference>
<keyword evidence="2" id="KW-0805">Transcription regulation</keyword>
<dbReference type="Gene3D" id="1.10.1740.10">
    <property type="match status" value="1"/>
</dbReference>